<evidence type="ECO:0000256" key="5">
    <source>
        <dbReference type="ARBA" id="ARBA00022989"/>
    </source>
</evidence>
<dbReference type="SUPFAM" id="SSF103473">
    <property type="entry name" value="MFS general substrate transporter"/>
    <property type="match status" value="1"/>
</dbReference>
<comment type="caution">
    <text evidence="11">The sequence shown here is derived from an EMBL/GenBank/DDBJ whole genome shotgun (WGS) entry which is preliminary data.</text>
</comment>
<dbReference type="PROSITE" id="PS00217">
    <property type="entry name" value="SUGAR_TRANSPORT_2"/>
    <property type="match status" value="1"/>
</dbReference>
<dbReference type="InterPro" id="IPR020846">
    <property type="entry name" value="MFS_dom"/>
</dbReference>
<evidence type="ECO:0000256" key="6">
    <source>
        <dbReference type="ARBA" id="ARBA00023136"/>
    </source>
</evidence>
<keyword evidence="6 9" id="KW-0472">Membrane</keyword>
<feature type="transmembrane region" description="Helical" evidence="9">
    <location>
        <begin position="108"/>
        <end position="130"/>
    </location>
</feature>
<evidence type="ECO:0000256" key="8">
    <source>
        <dbReference type="SAM" id="MobiDB-lite"/>
    </source>
</evidence>
<dbReference type="Gene3D" id="1.20.1250.20">
    <property type="entry name" value="MFS general substrate transporter like domains"/>
    <property type="match status" value="1"/>
</dbReference>
<gene>
    <name evidence="11" type="ORF">INT43_004766</name>
</gene>
<dbReference type="InterPro" id="IPR005829">
    <property type="entry name" value="Sugar_transporter_CS"/>
</dbReference>
<evidence type="ECO:0000313" key="12">
    <source>
        <dbReference type="Proteomes" id="UP000654370"/>
    </source>
</evidence>
<feature type="transmembrane region" description="Helical" evidence="9">
    <location>
        <begin position="263"/>
        <end position="281"/>
    </location>
</feature>
<feature type="transmembrane region" description="Helical" evidence="9">
    <location>
        <begin position="334"/>
        <end position="354"/>
    </location>
</feature>
<dbReference type="InterPro" id="IPR003663">
    <property type="entry name" value="Sugar/inositol_transpt"/>
</dbReference>
<dbReference type="PRINTS" id="PR00171">
    <property type="entry name" value="SUGRTRNSPORT"/>
</dbReference>
<accession>A0A8H7PEJ7</accession>
<feature type="domain" description="Major facilitator superfamily (MFS) profile" evidence="10">
    <location>
        <begin position="8"/>
        <end position="457"/>
    </location>
</feature>
<name>A0A8H7PEJ7_MORIS</name>
<dbReference type="AlphaFoldDB" id="A0A8H7PEJ7"/>
<feature type="region of interest" description="Disordered" evidence="8">
    <location>
        <begin position="482"/>
        <end position="513"/>
    </location>
</feature>
<evidence type="ECO:0000256" key="9">
    <source>
        <dbReference type="SAM" id="Phobius"/>
    </source>
</evidence>
<keyword evidence="3 7" id="KW-0813">Transport</keyword>
<evidence type="ECO:0000256" key="2">
    <source>
        <dbReference type="ARBA" id="ARBA00010992"/>
    </source>
</evidence>
<evidence type="ECO:0000256" key="1">
    <source>
        <dbReference type="ARBA" id="ARBA00004141"/>
    </source>
</evidence>
<dbReference type="EMBL" id="JAEPQZ010000017">
    <property type="protein sequence ID" value="KAG2172225.1"/>
    <property type="molecule type" value="Genomic_DNA"/>
</dbReference>
<keyword evidence="12" id="KW-1185">Reference proteome</keyword>
<organism evidence="11 12">
    <name type="scientific">Mortierella isabellina</name>
    <name type="common">Filamentous fungus</name>
    <name type="synonym">Umbelopsis isabellina</name>
    <dbReference type="NCBI Taxonomy" id="91625"/>
    <lineage>
        <taxon>Eukaryota</taxon>
        <taxon>Fungi</taxon>
        <taxon>Fungi incertae sedis</taxon>
        <taxon>Mucoromycota</taxon>
        <taxon>Mucoromycotina</taxon>
        <taxon>Umbelopsidomycetes</taxon>
        <taxon>Umbelopsidales</taxon>
        <taxon>Umbelopsidaceae</taxon>
        <taxon>Umbelopsis</taxon>
    </lineage>
</organism>
<evidence type="ECO:0000259" key="10">
    <source>
        <dbReference type="PROSITE" id="PS50850"/>
    </source>
</evidence>
<evidence type="ECO:0000256" key="7">
    <source>
        <dbReference type="RuleBase" id="RU003346"/>
    </source>
</evidence>
<dbReference type="PANTHER" id="PTHR48022:SF23">
    <property type="entry name" value="MAJOR FACILITATOR SUPERFAMILY (MFS) PROFILE DOMAIN-CONTAINING PROTEIN"/>
    <property type="match status" value="1"/>
</dbReference>
<dbReference type="InterPro" id="IPR005828">
    <property type="entry name" value="MFS_sugar_transport-like"/>
</dbReference>
<feature type="transmembrane region" description="Helical" evidence="9">
    <location>
        <begin position="83"/>
        <end position="102"/>
    </location>
</feature>
<dbReference type="Proteomes" id="UP000654370">
    <property type="component" value="Unassembled WGS sequence"/>
</dbReference>
<sequence>MKHIALIATTIACFGGFLFGYDTGVISSVLVMPTFFKDLGIDPKAQPDYVSEVKGNVVALLQAGCCAGAILINFFADRWGRKFAIVLSSIIFVVGGILQVVAHNMDTMLAGRFVAGFGVGANSMLVPMYIAEIAPRRLRGRLGTLWQFLIVIGIMLSYWIGYGCLNNIAAGSLQWKVPLGIQIIPGGILVIGIPFMPESLRWLAAHGKMDQCRKTLANIRDVPEDDPSVIQEMEEIERAIELERESKSLRISEIFASSNLRRLFIGCMLQLFQQWTGTNAINYYAPEIFQAIGLSSAETQVLATGVYGCVKVAFVFVSFFMVDTKLGRRRTLMIGSVIMCAAFYILGGMIYMILQQPPNSAVGAKGYIAIIMVYVFAIGYEFSWGPIVWIVCSEIYPTRIRAMCLSLTTAINWAMNATIAKVTPIMLLNIPYGTYFLFGSFAVVMGLFVYFLLPETRGRSLEQMDEVFGQGILAFRHDNSVPTEKLHDDEERAVERHEDNHEEKHEEKREYVE</sequence>
<dbReference type="InterPro" id="IPR050360">
    <property type="entry name" value="MFS_Sugar_Transporters"/>
</dbReference>
<feature type="transmembrane region" description="Helical" evidence="9">
    <location>
        <begin position="142"/>
        <end position="161"/>
    </location>
</feature>
<protein>
    <recommendedName>
        <fullName evidence="10">Major facilitator superfamily (MFS) profile domain-containing protein</fullName>
    </recommendedName>
</protein>
<evidence type="ECO:0000256" key="4">
    <source>
        <dbReference type="ARBA" id="ARBA00022692"/>
    </source>
</evidence>
<proteinExistence type="inferred from homology"/>
<keyword evidence="4 9" id="KW-0812">Transmembrane</keyword>
<dbReference type="OrthoDB" id="4142200at2759"/>
<dbReference type="Pfam" id="PF00083">
    <property type="entry name" value="Sugar_tr"/>
    <property type="match status" value="1"/>
</dbReference>
<dbReference type="GO" id="GO:0016020">
    <property type="term" value="C:membrane"/>
    <property type="evidence" value="ECO:0007669"/>
    <property type="project" value="UniProtKB-SubCell"/>
</dbReference>
<comment type="similarity">
    <text evidence="2 7">Belongs to the major facilitator superfamily. Sugar transporter (TC 2.A.1.1) family.</text>
</comment>
<keyword evidence="5 9" id="KW-1133">Transmembrane helix</keyword>
<comment type="subcellular location">
    <subcellularLocation>
        <location evidence="1">Membrane</location>
        <topology evidence="1">Multi-pass membrane protein</topology>
    </subcellularLocation>
</comment>
<reference evidence="11" key="1">
    <citation type="submission" date="2020-12" db="EMBL/GenBank/DDBJ databases">
        <title>Metabolic potential, ecology and presence of endohyphal bacteria is reflected in genomic diversity of Mucoromycotina.</title>
        <authorList>
            <person name="Muszewska A."/>
            <person name="Okrasinska A."/>
            <person name="Steczkiewicz K."/>
            <person name="Drgas O."/>
            <person name="Orlowska M."/>
            <person name="Perlinska-Lenart U."/>
            <person name="Aleksandrzak-Piekarczyk T."/>
            <person name="Szatraj K."/>
            <person name="Zielenkiewicz U."/>
            <person name="Pilsyk S."/>
            <person name="Malc E."/>
            <person name="Mieczkowski P."/>
            <person name="Kruszewska J.S."/>
            <person name="Biernat P."/>
            <person name="Pawlowska J."/>
        </authorList>
    </citation>
    <scope>NUCLEOTIDE SEQUENCE</scope>
    <source>
        <strain evidence="11">WA0000067209</strain>
    </source>
</reference>
<evidence type="ECO:0000313" key="11">
    <source>
        <dbReference type="EMBL" id="KAG2172225.1"/>
    </source>
</evidence>
<feature type="transmembrane region" description="Helical" evidence="9">
    <location>
        <begin position="366"/>
        <end position="390"/>
    </location>
</feature>
<dbReference type="PANTHER" id="PTHR48022">
    <property type="entry name" value="PLASTIDIC GLUCOSE TRANSPORTER 4"/>
    <property type="match status" value="1"/>
</dbReference>
<dbReference type="GO" id="GO:0005351">
    <property type="term" value="F:carbohydrate:proton symporter activity"/>
    <property type="evidence" value="ECO:0007669"/>
    <property type="project" value="TreeGrafter"/>
</dbReference>
<dbReference type="NCBIfam" id="TIGR00879">
    <property type="entry name" value="SP"/>
    <property type="match status" value="1"/>
</dbReference>
<feature type="transmembrane region" description="Helical" evidence="9">
    <location>
        <begin position="432"/>
        <end position="453"/>
    </location>
</feature>
<dbReference type="FunFam" id="1.20.1250.20:FF:000026">
    <property type="entry name" value="MFS quinate transporter QutD"/>
    <property type="match status" value="1"/>
</dbReference>
<evidence type="ECO:0000256" key="3">
    <source>
        <dbReference type="ARBA" id="ARBA00022448"/>
    </source>
</evidence>
<feature type="transmembrane region" description="Helical" evidence="9">
    <location>
        <begin position="301"/>
        <end position="322"/>
    </location>
</feature>
<dbReference type="PROSITE" id="PS50850">
    <property type="entry name" value="MFS"/>
    <property type="match status" value="1"/>
</dbReference>
<dbReference type="InterPro" id="IPR036259">
    <property type="entry name" value="MFS_trans_sf"/>
</dbReference>
<feature type="transmembrane region" description="Helical" evidence="9">
    <location>
        <begin position="181"/>
        <end position="204"/>
    </location>
</feature>
<feature type="transmembrane region" description="Helical" evidence="9">
    <location>
        <begin position="57"/>
        <end position="76"/>
    </location>
</feature>
<feature type="transmembrane region" description="Helical" evidence="9">
    <location>
        <begin position="402"/>
        <end position="420"/>
    </location>
</feature>